<dbReference type="InterPro" id="IPR001967">
    <property type="entry name" value="Peptidase_S11_N"/>
</dbReference>
<dbReference type="PANTHER" id="PTHR21581">
    <property type="entry name" value="D-ALANYL-D-ALANINE CARBOXYPEPTIDASE"/>
    <property type="match status" value="1"/>
</dbReference>
<evidence type="ECO:0000256" key="4">
    <source>
        <dbReference type="ARBA" id="ARBA00022960"/>
    </source>
</evidence>
<keyword evidence="3" id="KW-0378">Hydrolase</keyword>
<feature type="active site" evidence="7">
    <location>
        <position position="157"/>
    </location>
</feature>
<keyword evidence="5" id="KW-0573">Peptidoglycan synthesis</keyword>
<dbReference type="AlphaFoldDB" id="A0A9D2ITS0"/>
<dbReference type="GO" id="GO:0009252">
    <property type="term" value="P:peptidoglycan biosynthetic process"/>
    <property type="evidence" value="ECO:0007669"/>
    <property type="project" value="UniProtKB-KW"/>
</dbReference>
<keyword evidence="2 10" id="KW-0732">Signal</keyword>
<keyword evidence="4" id="KW-0133">Cell shape</keyword>
<keyword evidence="12" id="KW-0121">Carboxypeptidase</keyword>
<evidence type="ECO:0000256" key="3">
    <source>
        <dbReference type="ARBA" id="ARBA00022801"/>
    </source>
</evidence>
<evidence type="ECO:0000256" key="8">
    <source>
        <dbReference type="PIRSR" id="PIRSR618044-2"/>
    </source>
</evidence>
<evidence type="ECO:0000256" key="6">
    <source>
        <dbReference type="ARBA" id="ARBA00023316"/>
    </source>
</evidence>
<dbReference type="GO" id="GO:0008360">
    <property type="term" value="P:regulation of cell shape"/>
    <property type="evidence" value="ECO:0007669"/>
    <property type="project" value="UniProtKB-KW"/>
</dbReference>
<feature type="chain" id="PRO_5038756349" evidence="10">
    <location>
        <begin position="27"/>
        <end position="412"/>
    </location>
</feature>
<feature type="signal peptide" evidence="10">
    <location>
        <begin position="1"/>
        <end position="26"/>
    </location>
</feature>
<dbReference type="PRINTS" id="PR00725">
    <property type="entry name" value="DADACBPTASE1"/>
</dbReference>
<feature type="domain" description="Peptidase S11 D-alanyl-D-alanine carboxypeptidase A N-terminal" evidence="11">
    <location>
        <begin position="67"/>
        <end position="298"/>
    </location>
</feature>
<feature type="active site" description="Proton acceptor" evidence="7">
    <location>
        <position position="102"/>
    </location>
</feature>
<dbReference type="SUPFAM" id="SSF56601">
    <property type="entry name" value="beta-lactamase/transpeptidase-like"/>
    <property type="match status" value="1"/>
</dbReference>
<name>A0A9D2ITS0_9FIRM</name>
<reference evidence="12" key="2">
    <citation type="submission" date="2021-04" db="EMBL/GenBank/DDBJ databases">
        <authorList>
            <person name="Gilroy R."/>
        </authorList>
    </citation>
    <scope>NUCLEOTIDE SEQUENCE</scope>
    <source>
        <strain evidence="12">14324</strain>
    </source>
</reference>
<dbReference type="Proteomes" id="UP000824041">
    <property type="component" value="Unassembled WGS sequence"/>
</dbReference>
<evidence type="ECO:0000256" key="1">
    <source>
        <dbReference type="ARBA" id="ARBA00007164"/>
    </source>
</evidence>
<dbReference type="GO" id="GO:0009002">
    <property type="term" value="F:serine-type D-Ala-D-Ala carboxypeptidase activity"/>
    <property type="evidence" value="ECO:0007669"/>
    <property type="project" value="InterPro"/>
</dbReference>
<organism evidence="12 13">
    <name type="scientific">Candidatus Blautia faecigallinarum</name>
    <dbReference type="NCBI Taxonomy" id="2838488"/>
    <lineage>
        <taxon>Bacteria</taxon>
        <taxon>Bacillati</taxon>
        <taxon>Bacillota</taxon>
        <taxon>Clostridia</taxon>
        <taxon>Lachnospirales</taxon>
        <taxon>Lachnospiraceae</taxon>
        <taxon>Blautia</taxon>
    </lineage>
</organism>
<evidence type="ECO:0000313" key="13">
    <source>
        <dbReference type="Proteomes" id="UP000824041"/>
    </source>
</evidence>
<evidence type="ECO:0000256" key="10">
    <source>
        <dbReference type="SAM" id="SignalP"/>
    </source>
</evidence>
<comment type="similarity">
    <text evidence="1 9">Belongs to the peptidase S11 family.</text>
</comment>
<dbReference type="PANTHER" id="PTHR21581:SF33">
    <property type="entry name" value="D-ALANYL-D-ALANINE CARBOXYPEPTIDASE DACB"/>
    <property type="match status" value="1"/>
</dbReference>
<keyword evidence="12" id="KW-0645">Protease</keyword>
<evidence type="ECO:0000259" key="11">
    <source>
        <dbReference type="Pfam" id="PF00768"/>
    </source>
</evidence>
<dbReference type="EMBL" id="DXBU01000064">
    <property type="protein sequence ID" value="HIZ22097.1"/>
    <property type="molecule type" value="Genomic_DNA"/>
</dbReference>
<dbReference type="GO" id="GO:0006508">
    <property type="term" value="P:proteolysis"/>
    <property type="evidence" value="ECO:0007669"/>
    <property type="project" value="InterPro"/>
</dbReference>
<evidence type="ECO:0000256" key="2">
    <source>
        <dbReference type="ARBA" id="ARBA00022729"/>
    </source>
</evidence>
<dbReference type="InterPro" id="IPR018044">
    <property type="entry name" value="Peptidase_S11"/>
</dbReference>
<evidence type="ECO:0000256" key="9">
    <source>
        <dbReference type="RuleBase" id="RU004016"/>
    </source>
</evidence>
<reference evidence="12" key="1">
    <citation type="journal article" date="2021" name="PeerJ">
        <title>Extensive microbial diversity within the chicken gut microbiome revealed by metagenomics and culture.</title>
        <authorList>
            <person name="Gilroy R."/>
            <person name="Ravi A."/>
            <person name="Getino M."/>
            <person name="Pursley I."/>
            <person name="Horton D.L."/>
            <person name="Alikhan N.F."/>
            <person name="Baker D."/>
            <person name="Gharbi K."/>
            <person name="Hall N."/>
            <person name="Watson M."/>
            <person name="Adriaenssens E.M."/>
            <person name="Foster-Nyarko E."/>
            <person name="Jarju S."/>
            <person name="Secka A."/>
            <person name="Antonio M."/>
            <person name="Oren A."/>
            <person name="Chaudhuri R.R."/>
            <person name="La Ragione R."/>
            <person name="Hildebrand F."/>
            <person name="Pallen M.J."/>
        </authorList>
    </citation>
    <scope>NUCLEOTIDE SEQUENCE</scope>
    <source>
        <strain evidence="12">14324</strain>
    </source>
</reference>
<evidence type="ECO:0000313" key="12">
    <source>
        <dbReference type="EMBL" id="HIZ22097.1"/>
    </source>
</evidence>
<feature type="active site" description="Acyl-ester intermediate" evidence="7">
    <location>
        <position position="99"/>
    </location>
</feature>
<comment type="caution">
    <text evidence="12">The sequence shown here is derived from an EMBL/GenBank/DDBJ whole genome shotgun (WGS) entry which is preliminary data.</text>
</comment>
<dbReference type="Pfam" id="PF00768">
    <property type="entry name" value="Peptidase_S11"/>
    <property type="match status" value="1"/>
</dbReference>
<keyword evidence="6" id="KW-0961">Cell wall biogenesis/degradation</keyword>
<protein>
    <submittedName>
        <fullName evidence="12">D-alanyl-D-alanine carboxypeptidase</fullName>
    </submittedName>
</protein>
<gene>
    <name evidence="12" type="ORF">IAA21_04765</name>
</gene>
<evidence type="ECO:0000256" key="7">
    <source>
        <dbReference type="PIRSR" id="PIRSR618044-1"/>
    </source>
</evidence>
<dbReference type="Gene3D" id="3.40.710.10">
    <property type="entry name" value="DD-peptidase/beta-lactamase superfamily"/>
    <property type="match status" value="1"/>
</dbReference>
<proteinExistence type="inferred from homology"/>
<feature type="binding site" evidence="8">
    <location>
        <position position="269"/>
    </location>
    <ligand>
        <name>substrate</name>
    </ligand>
</feature>
<dbReference type="InterPro" id="IPR012338">
    <property type="entry name" value="Beta-lactam/transpept-like"/>
</dbReference>
<dbReference type="GO" id="GO:0071555">
    <property type="term" value="P:cell wall organization"/>
    <property type="evidence" value="ECO:0007669"/>
    <property type="project" value="UniProtKB-KW"/>
</dbReference>
<evidence type="ECO:0000256" key="5">
    <source>
        <dbReference type="ARBA" id="ARBA00022984"/>
    </source>
</evidence>
<accession>A0A9D2ITS0</accession>
<sequence>MLRKKFKYLKLAAGILLSASMVFSLPAVTFCAEDSGDEAVSDASSDSHTAYYDQPADSNSIKGWPKGPKIEGESAILMDVVTESVLYSKNADKKQYPASITKIMTTLLACENLQMNDKLVMSQEAAYGIEAGSSSIYAETDEVFTVRQALMAVMLESANEVSLGIAEKTSGSVKKFVELMNWRARQLGCTNTHFNNPNGLPDETHYTTANDMAKIAKQAWFNPLFRQFITRGYFEIPPTNKQPETRYMLNHHQMMKDRDHEYEGVLGGKTGYTTAAGSTLVTFAKRGDMILMCIVLNSINGAYDDTAALLDYGFNNFERADMGLDKEPVPVKMLPCEKYILNNGGNTYPFYYQRRVYVTVPKGTNVKKLAKRQAILPNAVGPLRLKSKYYYNGNMVGWGMQYERYISSDLLL</sequence>